<dbReference type="InterPro" id="IPR020546">
    <property type="entry name" value="ATP_synth_F1_dsu/esu_N"/>
</dbReference>
<dbReference type="InterPro" id="IPR001469">
    <property type="entry name" value="ATP_synth_F1_dsu/esu"/>
</dbReference>
<comment type="function">
    <text evidence="8">Produces ATP from ADP in the presence of a proton gradient across the membrane.</text>
</comment>
<dbReference type="Gene3D" id="2.60.15.10">
    <property type="entry name" value="F0F1 ATP synthase delta/epsilon subunit, N-terminal"/>
    <property type="match status" value="1"/>
</dbReference>
<protein>
    <recommendedName>
        <fullName evidence="8">ATP synthase epsilon chain</fullName>
    </recommendedName>
    <alternativeName>
        <fullName evidence="8">ATP synthase F1 sector epsilon subunit</fullName>
    </alternativeName>
    <alternativeName>
        <fullName evidence="8">F-ATPase epsilon subunit</fullName>
    </alternativeName>
</protein>
<evidence type="ECO:0000256" key="7">
    <source>
        <dbReference type="ARBA" id="ARBA00023310"/>
    </source>
</evidence>
<dbReference type="NCBIfam" id="TIGR01216">
    <property type="entry name" value="ATP_synt_epsi"/>
    <property type="match status" value="1"/>
</dbReference>
<keyword evidence="5 8" id="KW-0472">Membrane</keyword>
<keyword evidence="4 8" id="KW-0406">Ion transport</keyword>
<dbReference type="PANTHER" id="PTHR13822">
    <property type="entry name" value="ATP SYNTHASE DELTA/EPSILON CHAIN"/>
    <property type="match status" value="1"/>
</dbReference>
<sequence length="86" mass="9094">MAELNVDLVATDRKVWSGTARTVVAPSVEGEIGILADHQPLLAVLRPGKVTVRTDDGVAVEAQVDGGFVSVDENLVTIVVDEIEQV</sequence>
<evidence type="ECO:0000256" key="5">
    <source>
        <dbReference type="ARBA" id="ARBA00023136"/>
    </source>
</evidence>
<organism evidence="11 12">
    <name type="scientific">Myceligenerans pegani</name>
    <dbReference type="NCBI Taxonomy" id="2776917"/>
    <lineage>
        <taxon>Bacteria</taxon>
        <taxon>Bacillati</taxon>
        <taxon>Actinomycetota</taxon>
        <taxon>Actinomycetes</taxon>
        <taxon>Micrococcales</taxon>
        <taxon>Promicromonosporaceae</taxon>
        <taxon>Myceligenerans</taxon>
    </lineage>
</organism>
<keyword evidence="12" id="KW-1185">Reference proteome</keyword>
<name>A0ABR9MUY9_9MICO</name>
<dbReference type="PANTHER" id="PTHR13822:SF10">
    <property type="entry name" value="ATP SYNTHASE EPSILON CHAIN, CHLOROPLASTIC"/>
    <property type="match status" value="1"/>
</dbReference>
<dbReference type="RefSeq" id="WP_192861440.1">
    <property type="nucleotide sequence ID" value="NZ_JADAQT010000052.1"/>
</dbReference>
<evidence type="ECO:0000259" key="10">
    <source>
        <dbReference type="Pfam" id="PF02823"/>
    </source>
</evidence>
<comment type="similarity">
    <text evidence="2 8 9">Belongs to the ATPase epsilon chain family.</text>
</comment>
<comment type="caution">
    <text evidence="11">The sequence shown here is derived from an EMBL/GenBank/DDBJ whole genome shotgun (WGS) entry which is preliminary data.</text>
</comment>
<comment type="subunit">
    <text evidence="8 9">F-type ATPases have 2 components, CF(1) - the catalytic core - and CF(0) - the membrane proton channel. CF(1) has five subunits: alpha(3), beta(3), gamma(1), delta(1), epsilon(1). CF(0) has three main subunits: a, b and c.</text>
</comment>
<keyword evidence="3 8" id="KW-0813">Transport</keyword>
<evidence type="ECO:0000256" key="4">
    <source>
        <dbReference type="ARBA" id="ARBA00023065"/>
    </source>
</evidence>
<dbReference type="NCBIfam" id="NF009977">
    <property type="entry name" value="PRK13442.1"/>
    <property type="match status" value="1"/>
</dbReference>
<dbReference type="HAMAP" id="MF_00530">
    <property type="entry name" value="ATP_synth_epsil_bac"/>
    <property type="match status" value="1"/>
</dbReference>
<gene>
    <name evidence="8" type="primary">atpC</name>
    <name evidence="11" type="ORF">IHE71_03920</name>
</gene>
<dbReference type="Pfam" id="PF02823">
    <property type="entry name" value="ATP-synt_DE_N"/>
    <property type="match status" value="1"/>
</dbReference>
<keyword evidence="8" id="KW-1003">Cell membrane</keyword>
<dbReference type="Proteomes" id="UP000625527">
    <property type="component" value="Unassembled WGS sequence"/>
</dbReference>
<accession>A0ABR9MUY9</accession>
<keyword evidence="8" id="KW-0375">Hydrogen ion transport</keyword>
<dbReference type="SUPFAM" id="SSF51344">
    <property type="entry name" value="Epsilon subunit of F1F0-ATP synthase N-terminal domain"/>
    <property type="match status" value="1"/>
</dbReference>
<feature type="domain" description="ATP synthase F1 complex delta/epsilon subunit N-terminal" evidence="10">
    <location>
        <begin position="4"/>
        <end position="82"/>
    </location>
</feature>
<evidence type="ECO:0000313" key="12">
    <source>
        <dbReference type="Proteomes" id="UP000625527"/>
    </source>
</evidence>
<keyword evidence="6 8" id="KW-0139">CF(1)</keyword>
<evidence type="ECO:0000256" key="8">
    <source>
        <dbReference type="HAMAP-Rule" id="MF_00530"/>
    </source>
</evidence>
<keyword evidence="7 8" id="KW-0066">ATP synthesis</keyword>
<evidence type="ECO:0000256" key="6">
    <source>
        <dbReference type="ARBA" id="ARBA00023196"/>
    </source>
</evidence>
<reference evidence="11 12" key="1">
    <citation type="submission" date="2020-10" db="EMBL/GenBank/DDBJ databases">
        <title>Myceligenerans pegani sp. nov., an endophytic actinomycete isolated from Peganum harmala L. in Xinjiang, China.</title>
        <authorList>
            <person name="Xin L."/>
        </authorList>
    </citation>
    <scope>NUCLEOTIDE SEQUENCE [LARGE SCALE GENOMIC DNA]</scope>
    <source>
        <strain evidence="11 12">TRM65318</strain>
    </source>
</reference>
<proteinExistence type="inferred from homology"/>
<comment type="subcellular location">
    <subcellularLocation>
        <location evidence="1 8">Cell membrane</location>
        <topology evidence="1 8">Peripheral membrane protein</topology>
    </subcellularLocation>
</comment>
<evidence type="ECO:0000256" key="1">
    <source>
        <dbReference type="ARBA" id="ARBA00004202"/>
    </source>
</evidence>
<dbReference type="InterPro" id="IPR036771">
    <property type="entry name" value="ATPsynth_dsu/esu_N"/>
</dbReference>
<evidence type="ECO:0000256" key="3">
    <source>
        <dbReference type="ARBA" id="ARBA00022448"/>
    </source>
</evidence>
<dbReference type="CDD" id="cd12152">
    <property type="entry name" value="F1-ATPase_delta"/>
    <property type="match status" value="1"/>
</dbReference>
<evidence type="ECO:0000256" key="2">
    <source>
        <dbReference type="ARBA" id="ARBA00005712"/>
    </source>
</evidence>
<evidence type="ECO:0000256" key="9">
    <source>
        <dbReference type="RuleBase" id="RU003656"/>
    </source>
</evidence>
<dbReference type="EMBL" id="JADAQT010000052">
    <property type="protein sequence ID" value="MBE1874856.1"/>
    <property type="molecule type" value="Genomic_DNA"/>
</dbReference>
<evidence type="ECO:0000313" key="11">
    <source>
        <dbReference type="EMBL" id="MBE1874856.1"/>
    </source>
</evidence>